<feature type="compositionally biased region" description="Basic and acidic residues" evidence="2">
    <location>
        <begin position="351"/>
        <end position="367"/>
    </location>
</feature>
<feature type="region of interest" description="Disordered" evidence="2">
    <location>
        <begin position="313"/>
        <end position="395"/>
    </location>
</feature>
<gene>
    <name evidence="3" type="ORF">ACFQVD_33270</name>
</gene>
<dbReference type="CDD" id="cd06503">
    <property type="entry name" value="ATP-synt_Fo_b"/>
    <property type="match status" value="1"/>
</dbReference>
<evidence type="ECO:0000313" key="4">
    <source>
        <dbReference type="Proteomes" id="UP001596514"/>
    </source>
</evidence>
<dbReference type="Proteomes" id="UP001596514">
    <property type="component" value="Unassembled WGS sequence"/>
</dbReference>
<feature type="compositionally biased region" description="Basic and acidic residues" evidence="2">
    <location>
        <begin position="386"/>
        <end position="395"/>
    </location>
</feature>
<reference evidence="4" key="1">
    <citation type="journal article" date="2019" name="Int. J. Syst. Evol. Microbiol.">
        <title>The Global Catalogue of Microorganisms (GCM) 10K type strain sequencing project: providing services to taxonomists for standard genome sequencing and annotation.</title>
        <authorList>
            <consortium name="The Broad Institute Genomics Platform"/>
            <consortium name="The Broad Institute Genome Sequencing Center for Infectious Disease"/>
            <person name="Wu L."/>
            <person name="Ma J."/>
        </authorList>
    </citation>
    <scope>NUCLEOTIDE SEQUENCE [LARGE SCALE GENOMIC DNA]</scope>
    <source>
        <strain evidence="4">JCM 10083</strain>
    </source>
</reference>
<accession>A0ABW2TB77</accession>
<evidence type="ECO:0000256" key="1">
    <source>
        <dbReference type="SAM" id="Coils"/>
    </source>
</evidence>
<dbReference type="EMBL" id="JBHTEE010000001">
    <property type="protein sequence ID" value="MFC7604989.1"/>
    <property type="molecule type" value="Genomic_DNA"/>
</dbReference>
<evidence type="ECO:0000313" key="3">
    <source>
        <dbReference type="EMBL" id="MFC7604989.1"/>
    </source>
</evidence>
<comment type="caution">
    <text evidence="3">The sequence shown here is derived from an EMBL/GenBank/DDBJ whole genome shotgun (WGS) entry which is preliminary data.</text>
</comment>
<keyword evidence="1" id="KW-0175">Coiled coil</keyword>
<proteinExistence type="predicted"/>
<organism evidence="3 4">
    <name type="scientific">Streptosporangium amethystogenes subsp. fukuiense</name>
    <dbReference type="NCBI Taxonomy" id="698418"/>
    <lineage>
        <taxon>Bacteria</taxon>
        <taxon>Bacillati</taxon>
        <taxon>Actinomycetota</taxon>
        <taxon>Actinomycetes</taxon>
        <taxon>Streptosporangiales</taxon>
        <taxon>Streptosporangiaceae</taxon>
        <taxon>Streptosporangium</taxon>
    </lineage>
</organism>
<feature type="compositionally biased region" description="Acidic residues" evidence="2">
    <location>
        <begin position="368"/>
        <end position="377"/>
    </location>
</feature>
<feature type="coiled-coil region" evidence="1">
    <location>
        <begin position="112"/>
        <end position="139"/>
    </location>
</feature>
<evidence type="ECO:0008006" key="5">
    <source>
        <dbReference type="Google" id="ProtNLM"/>
    </source>
</evidence>
<protein>
    <recommendedName>
        <fullName evidence="5">Cellulose-binding protein</fullName>
    </recommendedName>
</protein>
<keyword evidence="4" id="KW-1185">Reference proteome</keyword>
<sequence>MTNQHESFPDLMHEDSFEVVMRGYSRRQVHDYMDRHRHQIRDLEERLARAIGQAEQSRIELSEARKRLSDAPQDYDELGERLSQILKLGEEEAASKRQVAEAEAIKLRDDAAAESERLITSAQDRAEALLNAAQQEAERRVAEATATAEQRLAQAGKEAEETVNAARAESEETLRSARAEADRMVTSARREAEQTVEHARAEADSTLNTAHAEARATVIAANTEAHSTLSAAQQRANALDETTGRRVVYLTDTHHEVMRRLHEMGAVLGDLLHRESSAGPLVDEDAVLPPARVQPALTAPAPVEAANDVSGVAEVSDGTPGAVSDGTEASAEHTESELVDAAPDLESVRVIVEDDAPRKDAGDRSAEELEVYDDTDVDLTQPVGKNGERHAAPRR</sequence>
<evidence type="ECO:0000256" key="2">
    <source>
        <dbReference type="SAM" id="MobiDB-lite"/>
    </source>
</evidence>
<name>A0ABW2TB77_9ACTN</name>
<feature type="coiled-coil region" evidence="1">
    <location>
        <begin position="33"/>
        <end position="67"/>
    </location>
</feature>
<dbReference type="RefSeq" id="WP_343962270.1">
    <property type="nucleotide sequence ID" value="NZ_BAAAGK010000007.1"/>
</dbReference>